<dbReference type="EMBL" id="FOXX01000010">
    <property type="protein sequence ID" value="SFQ80550.1"/>
    <property type="molecule type" value="Genomic_DNA"/>
</dbReference>
<evidence type="ECO:0000256" key="7">
    <source>
        <dbReference type="SAM" id="Phobius"/>
    </source>
</evidence>
<evidence type="ECO:0000256" key="6">
    <source>
        <dbReference type="ARBA" id="ARBA00038076"/>
    </source>
</evidence>
<feature type="domain" description="ABC3 transporter permease C-terminal" evidence="8">
    <location>
        <begin position="250"/>
        <end position="372"/>
    </location>
</feature>
<evidence type="ECO:0000259" key="8">
    <source>
        <dbReference type="Pfam" id="PF02687"/>
    </source>
</evidence>
<comment type="caution">
    <text evidence="9">The sequence shown here is derived from an EMBL/GenBank/DDBJ whole genome shotgun (WGS) entry which is preliminary data.</text>
</comment>
<keyword evidence="5 7" id="KW-0472">Membrane</keyword>
<feature type="transmembrane region" description="Helical" evidence="7">
    <location>
        <begin position="20"/>
        <end position="43"/>
    </location>
</feature>
<name>A0A1I6BHX4_9BACI</name>
<evidence type="ECO:0000256" key="1">
    <source>
        <dbReference type="ARBA" id="ARBA00004651"/>
    </source>
</evidence>
<dbReference type="PANTHER" id="PTHR30572:SF4">
    <property type="entry name" value="ABC TRANSPORTER PERMEASE YTRF"/>
    <property type="match status" value="1"/>
</dbReference>
<evidence type="ECO:0000313" key="9">
    <source>
        <dbReference type="EMBL" id="SFQ80550.1"/>
    </source>
</evidence>
<feature type="transmembrane region" description="Helical" evidence="7">
    <location>
        <begin position="759"/>
        <end position="777"/>
    </location>
</feature>
<dbReference type="GeneID" id="93712222"/>
<dbReference type="RefSeq" id="WP_061806049.1">
    <property type="nucleotide sequence ID" value="NZ_FOXX01000010.1"/>
</dbReference>
<dbReference type="Pfam" id="PF02687">
    <property type="entry name" value="FtsX"/>
    <property type="match status" value="2"/>
</dbReference>
<comment type="similarity">
    <text evidence="6">Belongs to the ABC-4 integral membrane protein family.</text>
</comment>
<accession>A0A1I6BHX4</accession>
<dbReference type="InterPro" id="IPR050250">
    <property type="entry name" value="Macrolide_Exporter_MacB"/>
</dbReference>
<evidence type="ECO:0000256" key="5">
    <source>
        <dbReference type="ARBA" id="ARBA00023136"/>
    </source>
</evidence>
<sequence>MLIHQMLTKKYLLHHKKRTLLTLFGIILSIALITSIGTFLISYQQYSLEKTRTEYGSYHLKIEHVNIQYAKRLQANPQVKKVGLSSQQTLFFNDKSKFQLKSIDMQAYSMLPFHTIHKQKNNGLIMEEWAAAKYKKERNIKKPVNLMDASGSEHSFYIQEIVENNQSLREDQDLQAFNVHKTIQKTNDMEVYVKLDEQANFQEVYNQVLTYIPQKNIELNYQLIDLEYWSNTGDGNGNAFKSVIYILPTIIVVIATIAFIFNTFQISVVERIRHIGLLKTVGATKRQIQKMIVYEMALFGIIGIPIGLLLGVLGFWAILSAYQFMFEENELSLFYFKIILSPTVFILSSLIGLLSLIISGLIPLKMASRISPLGTIKTPINRNTFKIKKINTFMQNWISIETVMAIRNIRRNKLRSLTIIFSLSFSVFLFITFSIFSTELLDMELKEKTDEEFQLNFYEPEPLPTALWRDLENISEVQEKYIHYENSPAQMLLPSLASDKMKVKGNQVVNLDGKSFSSINLTITPLTDENKTFLMKKLIDGSLNKKKVIQEQGVIYIQANNSKSSVQVGDEVYVRLQTNDTDRLSDVKKVKISGIVKLNQFENKIMAYPEVLSFINNQKVNRISLFLNSNNNEKKVEKRLNKLAVQYPNIDIINELKIQRNLSSLYLQIQILLYGFLIVIGFIAVLNIFNTTFMNIILRKSEYATLQAIGMSIKSIRRMITTEGVLYGIISVMIGSTVAKVAEILLFLSSGNPQGTGHLKLYITSWFGILIICYISARVSSRILKKTQWKGTLRNEEETEREI</sequence>
<keyword evidence="10" id="KW-1185">Reference proteome</keyword>
<keyword evidence="4 7" id="KW-1133">Transmembrane helix</keyword>
<feature type="domain" description="ABC3 transporter permease C-terminal" evidence="8">
    <location>
        <begin position="676"/>
        <end position="786"/>
    </location>
</feature>
<gene>
    <name evidence="9" type="ORF">SAMN02745910_03629</name>
</gene>
<evidence type="ECO:0000313" key="10">
    <source>
        <dbReference type="Proteomes" id="UP000182762"/>
    </source>
</evidence>
<feature type="transmembrane region" description="Helical" evidence="7">
    <location>
        <begin position="339"/>
        <end position="362"/>
    </location>
</feature>
<protein>
    <submittedName>
        <fullName evidence="9">ABC transport system permease protein</fullName>
    </submittedName>
</protein>
<feature type="transmembrane region" description="Helical" evidence="7">
    <location>
        <begin position="417"/>
        <end position="436"/>
    </location>
</feature>
<evidence type="ECO:0000256" key="2">
    <source>
        <dbReference type="ARBA" id="ARBA00022475"/>
    </source>
</evidence>
<dbReference type="PANTHER" id="PTHR30572">
    <property type="entry name" value="MEMBRANE COMPONENT OF TRANSPORTER-RELATED"/>
    <property type="match status" value="1"/>
</dbReference>
<dbReference type="InterPro" id="IPR003838">
    <property type="entry name" value="ABC3_permease_C"/>
</dbReference>
<feature type="transmembrane region" description="Helical" evidence="7">
    <location>
        <begin position="724"/>
        <end position="747"/>
    </location>
</feature>
<keyword evidence="3 7" id="KW-0812">Transmembrane</keyword>
<evidence type="ECO:0000256" key="3">
    <source>
        <dbReference type="ARBA" id="ARBA00022692"/>
    </source>
</evidence>
<dbReference type="Proteomes" id="UP000182762">
    <property type="component" value="Unassembled WGS sequence"/>
</dbReference>
<feature type="transmembrane region" description="Helical" evidence="7">
    <location>
        <begin position="296"/>
        <end position="319"/>
    </location>
</feature>
<keyword evidence="2" id="KW-1003">Cell membrane</keyword>
<evidence type="ECO:0000256" key="4">
    <source>
        <dbReference type="ARBA" id="ARBA00022989"/>
    </source>
</evidence>
<proteinExistence type="inferred from homology"/>
<comment type="subcellular location">
    <subcellularLocation>
        <location evidence="1">Cell membrane</location>
        <topology evidence="1">Multi-pass membrane protein</topology>
    </subcellularLocation>
</comment>
<feature type="transmembrane region" description="Helical" evidence="7">
    <location>
        <begin position="665"/>
        <end position="689"/>
    </location>
</feature>
<reference evidence="9 10" key="1">
    <citation type="submission" date="2016-10" db="EMBL/GenBank/DDBJ databases">
        <authorList>
            <person name="Varghese N."/>
            <person name="Submissions S."/>
        </authorList>
    </citation>
    <scope>NUCLEOTIDE SEQUENCE [LARGE SCALE GENOMIC DNA]</scope>
    <source>
        <strain evidence="9 10">DSM 13796</strain>
    </source>
</reference>
<organism evidence="9 10">
    <name type="scientific">Priestia endophytica DSM 13796</name>
    <dbReference type="NCBI Taxonomy" id="1121089"/>
    <lineage>
        <taxon>Bacteria</taxon>
        <taxon>Bacillati</taxon>
        <taxon>Bacillota</taxon>
        <taxon>Bacilli</taxon>
        <taxon>Bacillales</taxon>
        <taxon>Bacillaceae</taxon>
        <taxon>Priestia</taxon>
    </lineage>
</organism>
<feature type="transmembrane region" description="Helical" evidence="7">
    <location>
        <begin position="243"/>
        <end position="264"/>
    </location>
</feature>